<evidence type="ECO:0008006" key="2">
    <source>
        <dbReference type="Google" id="ProtNLM"/>
    </source>
</evidence>
<name>A0A644XVI5_9ZZZZ</name>
<organism evidence="1">
    <name type="scientific">bioreactor metagenome</name>
    <dbReference type="NCBI Taxonomy" id="1076179"/>
    <lineage>
        <taxon>unclassified sequences</taxon>
        <taxon>metagenomes</taxon>
        <taxon>ecological metagenomes</taxon>
    </lineage>
</organism>
<dbReference type="AlphaFoldDB" id="A0A644XVI5"/>
<accession>A0A644XVI5</accession>
<proteinExistence type="predicted"/>
<sequence length="264" mass="31549">MVFSILTEFVENETESVSKQDCKINVAKRLMKKLKYKFRKLNICLLGYSLYSCEAIYRLCDEYKWKFIFRFKKGRAKTLWEEIQAIKDFEDNKLNSNLTYENQKILQDLTYINEVAYQNRLINTVDFTETIYKNSKNKHTSEKTFKNFVFVKNIHITKRNPFKIVLTGRSRWKIENEGFNNQKNIRYDIEHACCLNYQAMKNHYLLIQISDILRQLLENGSVAIRELKLGIKEISSRILESFRRDTLISEDISPLNQHIKIRDL</sequence>
<dbReference type="EMBL" id="VSSQ01003336">
    <property type="protein sequence ID" value="MPM20220.1"/>
    <property type="molecule type" value="Genomic_DNA"/>
</dbReference>
<comment type="caution">
    <text evidence="1">The sequence shown here is derived from an EMBL/GenBank/DDBJ whole genome shotgun (WGS) entry which is preliminary data.</text>
</comment>
<evidence type="ECO:0000313" key="1">
    <source>
        <dbReference type="EMBL" id="MPM20220.1"/>
    </source>
</evidence>
<reference evidence="1" key="1">
    <citation type="submission" date="2019-08" db="EMBL/GenBank/DDBJ databases">
        <authorList>
            <person name="Kucharzyk K."/>
            <person name="Murdoch R.W."/>
            <person name="Higgins S."/>
            <person name="Loffler F."/>
        </authorList>
    </citation>
    <scope>NUCLEOTIDE SEQUENCE</scope>
</reference>
<gene>
    <name evidence="1" type="ORF">SDC9_66649</name>
</gene>
<protein>
    <recommendedName>
        <fullName evidence="2">Transposase IS4-like domain-containing protein</fullName>
    </recommendedName>
</protein>